<dbReference type="Proteomes" id="UP001596018">
    <property type="component" value="Unassembled WGS sequence"/>
</dbReference>
<feature type="transmembrane region" description="Helical" evidence="1">
    <location>
        <begin position="40"/>
        <end position="61"/>
    </location>
</feature>
<proteinExistence type="predicted"/>
<name>A0ABW0K061_9GAMM</name>
<organism evidence="2 3">
    <name type="scientific">Rhodanobacter ginsenosidimutans</name>
    <dbReference type="NCBI Taxonomy" id="490571"/>
    <lineage>
        <taxon>Bacteria</taxon>
        <taxon>Pseudomonadati</taxon>
        <taxon>Pseudomonadota</taxon>
        <taxon>Gammaproteobacteria</taxon>
        <taxon>Lysobacterales</taxon>
        <taxon>Rhodanobacteraceae</taxon>
        <taxon>Rhodanobacter</taxon>
    </lineage>
</organism>
<evidence type="ECO:0000256" key="1">
    <source>
        <dbReference type="SAM" id="Phobius"/>
    </source>
</evidence>
<comment type="caution">
    <text evidence="2">The sequence shown here is derived from an EMBL/GenBank/DDBJ whole genome shotgun (WGS) entry which is preliminary data.</text>
</comment>
<feature type="transmembrane region" description="Helical" evidence="1">
    <location>
        <begin position="12"/>
        <end position="34"/>
    </location>
</feature>
<reference evidence="3" key="1">
    <citation type="journal article" date="2019" name="Int. J. Syst. Evol. Microbiol.">
        <title>The Global Catalogue of Microorganisms (GCM) 10K type strain sequencing project: providing services to taxonomists for standard genome sequencing and annotation.</title>
        <authorList>
            <consortium name="The Broad Institute Genomics Platform"/>
            <consortium name="The Broad Institute Genome Sequencing Center for Infectious Disease"/>
            <person name="Wu L."/>
            <person name="Ma J."/>
        </authorList>
    </citation>
    <scope>NUCLEOTIDE SEQUENCE [LARGE SCALE GENOMIC DNA]</scope>
    <source>
        <strain evidence="3">KACC 12822</strain>
    </source>
</reference>
<protein>
    <submittedName>
        <fullName evidence="2">Uncharacterized protein</fullName>
    </submittedName>
</protein>
<keyword evidence="1" id="KW-0472">Membrane</keyword>
<evidence type="ECO:0000313" key="2">
    <source>
        <dbReference type="EMBL" id="MFC5441580.1"/>
    </source>
</evidence>
<feature type="transmembrane region" description="Helical" evidence="1">
    <location>
        <begin position="73"/>
        <end position="96"/>
    </location>
</feature>
<sequence length="138" mass="14659">MASLVDRGIAHGCLVAVLLFAWLMLAPLSLLALLGPPTSFLLGFSGLAGLLGASIRIYLGPRFFLLARWRQRLLVGCLAAGAAATLLAFVILPARIYWATPIWFVGLAGMLVLLGSIMGSGLEPNNSSKRTREKPRAA</sequence>
<accession>A0ABW0K061</accession>
<keyword evidence="3" id="KW-1185">Reference proteome</keyword>
<dbReference type="EMBL" id="JBHSMM010000007">
    <property type="protein sequence ID" value="MFC5441580.1"/>
    <property type="molecule type" value="Genomic_DNA"/>
</dbReference>
<feature type="transmembrane region" description="Helical" evidence="1">
    <location>
        <begin position="102"/>
        <end position="122"/>
    </location>
</feature>
<keyword evidence="1" id="KW-1133">Transmembrane helix</keyword>
<gene>
    <name evidence="2" type="ORF">ACFPK0_16325</name>
</gene>
<evidence type="ECO:0000313" key="3">
    <source>
        <dbReference type="Proteomes" id="UP001596018"/>
    </source>
</evidence>
<keyword evidence="1" id="KW-0812">Transmembrane</keyword>